<dbReference type="PROSITE" id="PS50920">
    <property type="entry name" value="SOLCAR"/>
    <property type="match status" value="2"/>
</dbReference>
<dbReference type="Pfam" id="PF00153">
    <property type="entry name" value="Mito_carr"/>
    <property type="match status" value="2"/>
</dbReference>
<dbReference type="PANTHER" id="PTHR45624:SF4">
    <property type="entry name" value="CONGESTED-LIKE TRACHEA PROTEIN-RELATED"/>
    <property type="match status" value="1"/>
</dbReference>
<organism evidence="8 9">
    <name type="scientific">Allacma fusca</name>
    <dbReference type="NCBI Taxonomy" id="39272"/>
    <lineage>
        <taxon>Eukaryota</taxon>
        <taxon>Metazoa</taxon>
        <taxon>Ecdysozoa</taxon>
        <taxon>Arthropoda</taxon>
        <taxon>Hexapoda</taxon>
        <taxon>Collembola</taxon>
        <taxon>Symphypleona</taxon>
        <taxon>Sminthuridae</taxon>
        <taxon>Allacma</taxon>
    </lineage>
</organism>
<name>A0A8J2LMA2_9HEXA</name>
<evidence type="ECO:0000256" key="5">
    <source>
        <dbReference type="PROSITE-ProRule" id="PRU00282"/>
    </source>
</evidence>
<accession>A0A8J2LMA2</accession>
<evidence type="ECO:0000256" key="3">
    <source>
        <dbReference type="ARBA" id="ARBA00022737"/>
    </source>
</evidence>
<keyword evidence="5 6" id="KW-0812">Transmembrane</keyword>
<dbReference type="EMBL" id="CAJVCH010570058">
    <property type="protein sequence ID" value="CAG7833921.1"/>
    <property type="molecule type" value="Genomic_DNA"/>
</dbReference>
<dbReference type="OrthoDB" id="14252at2759"/>
<dbReference type="GO" id="GO:0016020">
    <property type="term" value="C:membrane"/>
    <property type="evidence" value="ECO:0007669"/>
    <property type="project" value="UniProtKB-UniRule"/>
</dbReference>
<keyword evidence="5 7" id="KW-0472">Membrane</keyword>
<proteinExistence type="inferred from homology"/>
<gene>
    <name evidence="8" type="ORF">AFUS01_LOCUS43484</name>
</gene>
<keyword evidence="2 6" id="KW-0813">Transport</keyword>
<dbReference type="InterPro" id="IPR050567">
    <property type="entry name" value="Mitochondrial_Carrier"/>
</dbReference>
<sequence length="194" mass="20401">MNIIEHLSGDKMSQPKPVSPIKNFLAGGFGGVCLVVAGHPLDTIKVRLQTQPQAAPGKLPTYTGTFDCFKKILRNEGFKGLYKGMAAPIVGVAPIFALSFFGYGVGKQLVATSPNEQLSALQMFFAGTISGVMTTVIMTPGERIKCLLQIQQGAAGAAAVKYAGPVDCGVKLMKEGGIRSMYKGTCATLLRGNS</sequence>
<feature type="transmembrane region" description="Helical" evidence="7">
    <location>
        <begin position="121"/>
        <end position="139"/>
    </location>
</feature>
<evidence type="ECO:0000256" key="6">
    <source>
        <dbReference type="RuleBase" id="RU000488"/>
    </source>
</evidence>
<comment type="similarity">
    <text evidence="1 6">Belongs to the mitochondrial carrier (TC 2.A.29) family.</text>
</comment>
<evidence type="ECO:0000256" key="7">
    <source>
        <dbReference type="SAM" id="Phobius"/>
    </source>
</evidence>
<keyword evidence="4 7" id="KW-1133">Transmembrane helix</keyword>
<evidence type="ECO:0008006" key="10">
    <source>
        <dbReference type="Google" id="ProtNLM"/>
    </source>
</evidence>
<evidence type="ECO:0000256" key="4">
    <source>
        <dbReference type="ARBA" id="ARBA00022989"/>
    </source>
</evidence>
<reference evidence="8" key="1">
    <citation type="submission" date="2021-06" db="EMBL/GenBank/DDBJ databases">
        <authorList>
            <person name="Hodson N. C."/>
            <person name="Mongue J. A."/>
            <person name="Jaron S. K."/>
        </authorList>
    </citation>
    <scope>NUCLEOTIDE SEQUENCE</scope>
</reference>
<dbReference type="InterPro" id="IPR018108">
    <property type="entry name" value="MCP_transmembrane"/>
</dbReference>
<evidence type="ECO:0000256" key="1">
    <source>
        <dbReference type="ARBA" id="ARBA00006375"/>
    </source>
</evidence>
<dbReference type="Proteomes" id="UP000708208">
    <property type="component" value="Unassembled WGS sequence"/>
</dbReference>
<comment type="caution">
    <text evidence="8">The sequence shown here is derived from an EMBL/GenBank/DDBJ whole genome shotgun (WGS) entry which is preliminary data.</text>
</comment>
<feature type="repeat" description="Solcar" evidence="5">
    <location>
        <begin position="118"/>
        <end position="194"/>
    </location>
</feature>
<keyword evidence="9" id="KW-1185">Reference proteome</keyword>
<protein>
    <recommendedName>
        <fullName evidence="10">Congested-like trachea protein</fullName>
    </recommendedName>
</protein>
<dbReference type="GO" id="GO:1902603">
    <property type="term" value="P:carnitine transmembrane transport"/>
    <property type="evidence" value="ECO:0007669"/>
    <property type="project" value="TreeGrafter"/>
</dbReference>
<keyword evidence="3" id="KW-0677">Repeat</keyword>
<dbReference type="PANTHER" id="PTHR45624">
    <property type="entry name" value="MITOCHONDRIAL BASIC AMINO ACIDS TRANSPORTER-RELATED"/>
    <property type="match status" value="1"/>
</dbReference>
<feature type="repeat" description="Solcar" evidence="5">
    <location>
        <begin position="18"/>
        <end position="109"/>
    </location>
</feature>
<dbReference type="GO" id="GO:0005740">
    <property type="term" value="C:mitochondrial envelope"/>
    <property type="evidence" value="ECO:0007669"/>
    <property type="project" value="TreeGrafter"/>
</dbReference>
<evidence type="ECO:0000313" key="9">
    <source>
        <dbReference type="Proteomes" id="UP000708208"/>
    </source>
</evidence>
<dbReference type="GO" id="GO:0015227">
    <property type="term" value="F:O-acyl-L-carnitine transmembrane transporter activity"/>
    <property type="evidence" value="ECO:0007669"/>
    <property type="project" value="TreeGrafter"/>
</dbReference>
<evidence type="ECO:0000256" key="2">
    <source>
        <dbReference type="ARBA" id="ARBA00022448"/>
    </source>
</evidence>
<evidence type="ECO:0000313" key="8">
    <source>
        <dbReference type="EMBL" id="CAG7833921.1"/>
    </source>
</evidence>
<dbReference type="GO" id="GO:0006839">
    <property type="term" value="P:mitochondrial transport"/>
    <property type="evidence" value="ECO:0007669"/>
    <property type="project" value="TreeGrafter"/>
</dbReference>
<feature type="transmembrane region" description="Helical" evidence="7">
    <location>
        <begin position="80"/>
        <end position="101"/>
    </location>
</feature>
<dbReference type="AlphaFoldDB" id="A0A8J2LMA2"/>